<dbReference type="SMART" id="SM00530">
    <property type="entry name" value="HTH_XRE"/>
    <property type="match status" value="1"/>
</dbReference>
<sequence length="68" mass="8030">MVINTIKQFVDKLGITRYQFYKRTGISKTTAYALYEDFKRIPDAETIDRICNTFNCKPGDLLDYVREK</sequence>
<gene>
    <name evidence="2" type="ORF">DA73_0201980</name>
</gene>
<feature type="domain" description="HTH cro/C1-type" evidence="1">
    <location>
        <begin position="6"/>
        <end position="61"/>
    </location>
</feature>
<dbReference type="InterPro" id="IPR010982">
    <property type="entry name" value="Lambda_DNA-bd_dom_sf"/>
</dbReference>
<dbReference type="InterPro" id="IPR001387">
    <property type="entry name" value="Cro/C1-type_HTH"/>
</dbReference>
<dbReference type="AlphaFoldDB" id="A0A0C1NFX1"/>
<reference evidence="2" key="1">
    <citation type="journal article" date="2015" name="Genome Announc.">
        <title>Draft Genome Sequence of Tolypothrix boutellei Strain VB521301.</title>
        <authorList>
            <person name="Chandrababunaidu M.M."/>
            <person name="Singh D."/>
            <person name="Sen D."/>
            <person name="Bhan S."/>
            <person name="Das S."/>
            <person name="Gupta A."/>
            <person name="Adhikary S.P."/>
            <person name="Tripathy S."/>
        </authorList>
    </citation>
    <scope>NUCLEOTIDE SEQUENCE</scope>
    <source>
        <strain evidence="2">VB521301</strain>
    </source>
</reference>
<dbReference type="GO" id="GO:0003677">
    <property type="term" value="F:DNA binding"/>
    <property type="evidence" value="ECO:0007669"/>
    <property type="project" value="InterPro"/>
</dbReference>
<dbReference type="EMBL" id="JHEG02000007">
    <property type="protein sequence ID" value="KIE13807.1"/>
    <property type="molecule type" value="Genomic_DNA"/>
</dbReference>
<organism evidence="2">
    <name type="scientific">Tolypothrix bouteillei VB521301</name>
    <dbReference type="NCBI Taxonomy" id="1479485"/>
    <lineage>
        <taxon>Bacteria</taxon>
        <taxon>Bacillati</taxon>
        <taxon>Cyanobacteriota</taxon>
        <taxon>Cyanophyceae</taxon>
        <taxon>Nostocales</taxon>
        <taxon>Tolypothrichaceae</taxon>
        <taxon>Tolypothrix</taxon>
    </lineage>
</organism>
<dbReference type="PROSITE" id="PS50943">
    <property type="entry name" value="HTH_CROC1"/>
    <property type="match status" value="1"/>
</dbReference>
<accession>A0A0C1NFX1</accession>
<evidence type="ECO:0000259" key="1">
    <source>
        <dbReference type="PROSITE" id="PS50943"/>
    </source>
</evidence>
<dbReference type="SUPFAM" id="SSF47413">
    <property type="entry name" value="lambda repressor-like DNA-binding domains"/>
    <property type="match status" value="1"/>
</dbReference>
<evidence type="ECO:0000313" key="2">
    <source>
        <dbReference type="EMBL" id="KIE13807.1"/>
    </source>
</evidence>
<comment type="caution">
    <text evidence="2">The sequence shown here is derived from an EMBL/GenBank/DDBJ whole genome shotgun (WGS) entry which is preliminary data.</text>
</comment>
<dbReference type="CDD" id="cd00093">
    <property type="entry name" value="HTH_XRE"/>
    <property type="match status" value="1"/>
</dbReference>
<dbReference type="Gene3D" id="1.10.260.40">
    <property type="entry name" value="lambda repressor-like DNA-binding domains"/>
    <property type="match status" value="1"/>
</dbReference>
<proteinExistence type="predicted"/>
<name>A0A0C1NFX1_9CYAN</name>
<dbReference type="Pfam" id="PF13443">
    <property type="entry name" value="HTH_26"/>
    <property type="match status" value="1"/>
</dbReference>
<dbReference type="STRING" id="1479485.DA73_0201980"/>
<protein>
    <recommendedName>
        <fullName evidence="1">HTH cro/C1-type domain-containing protein</fullName>
    </recommendedName>
</protein>